<accession>A0A7X0JS29</accession>
<dbReference type="GO" id="GO:0008800">
    <property type="term" value="F:beta-lactamase activity"/>
    <property type="evidence" value="ECO:0007669"/>
    <property type="project" value="UniProtKB-EC"/>
</dbReference>
<dbReference type="Proteomes" id="UP000528457">
    <property type="component" value="Unassembled WGS sequence"/>
</dbReference>
<keyword evidence="1" id="KW-0378">Hydrolase</keyword>
<dbReference type="InParanoid" id="A0A7X0JS29"/>
<dbReference type="EMBL" id="JACHHT010000001">
    <property type="protein sequence ID" value="MBB6521248.1"/>
    <property type="molecule type" value="Genomic_DNA"/>
</dbReference>
<dbReference type="SUPFAM" id="SSF52096">
    <property type="entry name" value="ClpP/crotonase"/>
    <property type="match status" value="1"/>
</dbReference>
<evidence type="ECO:0000313" key="2">
    <source>
        <dbReference type="Proteomes" id="UP000528457"/>
    </source>
</evidence>
<name>A0A7X0JS29_9GAMM</name>
<comment type="caution">
    <text evidence="1">The sequence shown here is derived from an EMBL/GenBank/DDBJ whole genome shotgun (WGS) entry which is preliminary data.</text>
</comment>
<gene>
    <name evidence="1" type="ORF">HNR48_001526</name>
</gene>
<reference evidence="1 2" key="1">
    <citation type="submission" date="2020-08" db="EMBL/GenBank/DDBJ databases">
        <title>Genomic Encyclopedia of Type Strains, Phase IV (KMG-IV): sequencing the most valuable type-strain genomes for metagenomic binning, comparative biology and taxonomic classification.</title>
        <authorList>
            <person name="Goeker M."/>
        </authorList>
    </citation>
    <scope>NUCLEOTIDE SEQUENCE [LARGE SCALE GENOMIC DNA]</scope>
    <source>
        <strain evidence="1 2">DSM 22368</strain>
    </source>
</reference>
<proteinExistence type="predicted"/>
<dbReference type="RefSeq" id="WP_166849040.1">
    <property type="nucleotide sequence ID" value="NZ_JAAONY010000001.1"/>
</dbReference>
<organism evidence="1 2">
    <name type="scientific">Pseudoteredinibacter isoporae</name>
    <dbReference type="NCBI Taxonomy" id="570281"/>
    <lineage>
        <taxon>Bacteria</taxon>
        <taxon>Pseudomonadati</taxon>
        <taxon>Pseudomonadota</taxon>
        <taxon>Gammaproteobacteria</taxon>
        <taxon>Cellvibrionales</taxon>
        <taxon>Cellvibrionaceae</taxon>
        <taxon>Pseudoteredinibacter</taxon>
    </lineage>
</organism>
<dbReference type="EC" id="3.5.2.6" evidence="1"/>
<dbReference type="AlphaFoldDB" id="A0A7X0JS29"/>
<sequence length="236" mass="26912">MNLANSLTTGLFYSRWVKCLLSASLLFSLFTLTGCEQLMLLRMNSQQLTETKVDGNRLYLKGIINGKSFEHVKQVLNDNPQLDTLVLTVMPGSIDDEVNLQMCHFVREKGLNTYLLHNSVIASGAVDLFMSGVERKMEEGAMLGVHSWSDGFKEALDYPQNAEEHAPYRVFYQSMVGSDEFYWYTLRAARADDIHWMTDAEIQRYPVLTSPVKKPSFEAPVFADLEQYREEVLSDD</sequence>
<protein>
    <submittedName>
        <fullName evidence="1">Beta-lactamase class D</fullName>
        <ecNumber evidence="1">3.5.2.6</ecNumber>
    </submittedName>
</protein>
<keyword evidence="2" id="KW-1185">Reference proteome</keyword>
<evidence type="ECO:0000313" key="1">
    <source>
        <dbReference type="EMBL" id="MBB6521248.1"/>
    </source>
</evidence>
<dbReference type="InterPro" id="IPR029045">
    <property type="entry name" value="ClpP/crotonase-like_dom_sf"/>
</dbReference>